<reference evidence="9 10" key="1">
    <citation type="submission" date="2020-05" db="EMBL/GenBank/DDBJ databases">
        <title>Genome Sequencing of Type Strains.</title>
        <authorList>
            <person name="Lemaire J.F."/>
            <person name="Inderbitzin P."/>
            <person name="Gregorio O.A."/>
            <person name="Collins S.B."/>
            <person name="Wespe N."/>
            <person name="Knight-Connoni V."/>
        </authorList>
    </citation>
    <scope>NUCLEOTIDE SEQUENCE [LARGE SCALE GENOMIC DNA]</scope>
    <source>
        <strain evidence="9 10">LMG 21957</strain>
    </source>
</reference>
<dbReference type="PANTHER" id="PTHR42800">
    <property type="entry name" value="EXOINULINASE INUD (AFU_ORTHOLOGUE AFUA_5G00480)"/>
    <property type="match status" value="1"/>
</dbReference>
<evidence type="ECO:0000313" key="10">
    <source>
        <dbReference type="Proteomes" id="UP000526125"/>
    </source>
</evidence>
<dbReference type="CDD" id="cd18622">
    <property type="entry name" value="GH32_Inu-like"/>
    <property type="match status" value="1"/>
</dbReference>
<dbReference type="Pfam" id="PF00251">
    <property type="entry name" value="Glyco_hydro_32N"/>
    <property type="match status" value="1"/>
</dbReference>
<dbReference type="GO" id="GO:0004575">
    <property type="term" value="F:sucrose alpha-glucosidase activity"/>
    <property type="evidence" value="ECO:0007669"/>
    <property type="project" value="TreeGrafter"/>
</dbReference>
<dbReference type="InterPro" id="IPR001362">
    <property type="entry name" value="Glyco_hydro_32"/>
</dbReference>
<protein>
    <submittedName>
        <fullName evidence="9">DUF1080 domain-containing protein</fullName>
    </submittedName>
</protein>
<dbReference type="InterPro" id="IPR000772">
    <property type="entry name" value="Ricin_B_lectin"/>
</dbReference>
<comment type="similarity">
    <text evidence="1">Belongs to the glycosyl hydrolase 32 family.</text>
</comment>
<evidence type="ECO:0000256" key="2">
    <source>
        <dbReference type="ARBA" id="ARBA00022801"/>
    </source>
</evidence>
<dbReference type="GO" id="GO:0005737">
    <property type="term" value="C:cytoplasm"/>
    <property type="evidence" value="ECO:0007669"/>
    <property type="project" value="TreeGrafter"/>
</dbReference>
<organism evidence="9 10">
    <name type="scientific">Paenibacillus xylanilyticus</name>
    <dbReference type="NCBI Taxonomy" id="248903"/>
    <lineage>
        <taxon>Bacteria</taxon>
        <taxon>Bacillati</taxon>
        <taxon>Bacillota</taxon>
        <taxon>Bacilli</taxon>
        <taxon>Bacillales</taxon>
        <taxon>Paenibacillaceae</taxon>
        <taxon>Paenibacillus</taxon>
    </lineage>
</organism>
<dbReference type="EMBL" id="JABMCB010000202">
    <property type="protein sequence ID" value="NUU79346.1"/>
    <property type="molecule type" value="Genomic_DNA"/>
</dbReference>
<comment type="caution">
    <text evidence="9">The sequence shown here is derived from an EMBL/GenBank/DDBJ whole genome shotgun (WGS) entry which is preliminary data.</text>
</comment>
<sequence>MKCIIRTIGCVLLSCFLVFSSAEAYATASYTETDATQWKEQPYEGSAKQHREAVQTLTKVSKAATNLSDWTVQGRGSLEDTDEGLRLASDAGENVMAISATRADNFIYEADLMIQNMKADTSLIFRSNDTGWSSYMLQVVPQAGVIRLRDASGQQGKLYVEHKANLEVGGIYHLKVKADGDRLQVFWDDRYDPVIDVKDSAYSSGKLGLHVWDGSALFQNVQVSTMNGNVGKPISSVGEWQPDLKGYRGKGNAQDTGMTVYEKAAADFVFEGNITLSNTNEGSSAALLFRASTDGTRGYEAVLIREGAEVGVQLRKADGTVLASSNRMYPSLPGARHHIEVITSGSLLQVYVDGYTPPAVEVTDTSYANGNVGLVVQQGVAYFQDIYVTEESVYYKEDYRPQYHYSPIRGSASDPNGLVYYEGEYHLFHQDGGTWAHAVSSDLIHWKRLPIALPWNDQGHVWSGSAIADLNNTSGLFTDSGGKGLIAYYTSYHPDKPGGNQRIGLAYSTDQGRNWHYAEDRPIVIENPGKNGDDPGSWDFRDPKVVRDEEHNRWIMVVSGGDHIRFFTSTNLLDWTLTDNFGYGDYVRGGVWECPDLMQLPIDGTDQRKWVLMISTGANPKTQGSDAEYFVGELTAEGKFLNDHPVGQVLRTDFGKEFYASMSFANMPDQRKVMLAWMTNWDYPFEFPTSSWKGQLTIPREVSLRTADEGVRLVQTPITELQTLRHNLYSAQQLMVGPKTKNPLDGLTAGAYEIEAEVEIPANSSVTEFGFQLRQREGQQTTVGYRVDSQNMFVDRSTSGDVSFSDLFTKVHEAPLQPENQKVKLRIFVDESSVEVFGNDGKVVFSDVIFPDPAGRAMAFYSLGGEMKVNSLKVHTLDNIWREDTSPQTQVIADTHRRTANIGQTQTLYAAVEGGRGKGAQPLKWKVSNPKVAQIVHSDKTKATVRAVGGGEAIVTVSTANGKASAKIPITVSSGIFQTNLSGWKSDKSTAQWFVTEQGIQGSSSGDSQYIAQETAGDFQYEADLTLGAQSGAGSIVFRASEDGRSGYYLNIDPNLKSIRLFYKVNGKFETRQVLAQIPRFSGKHQTYHIQIQADGPRIQVVLDGKRIMDLKDGTFAEGHFGVHVFGGSASFQNVNVNNAKKAELETVMIRNAGHPVVMQAVQSEAGEVIKVDDGAENASEGLKWVLVPTGDDSGSYSIRTLSGMALDWDVGQNRVQLYSYLGYANQRWLISENDDGSIHITNMHNGNALGISADGSELVLNELRKENENQKWFFR</sequence>
<evidence type="ECO:0000256" key="1">
    <source>
        <dbReference type="ARBA" id="ARBA00009902"/>
    </source>
</evidence>
<dbReference type="Pfam" id="PF06439">
    <property type="entry name" value="3keto-disac_hyd"/>
    <property type="match status" value="2"/>
</dbReference>
<feature type="domain" description="Glycosyl hydrolase family 32 C-terminal" evidence="7">
    <location>
        <begin position="720"/>
        <end position="875"/>
    </location>
</feature>
<keyword evidence="4" id="KW-0732">Signal</keyword>
<dbReference type="InterPro" id="IPR013189">
    <property type="entry name" value="Glyco_hydro_32_C"/>
</dbReference>
<dbReference type="PROSITE" id="PS50231">
    <property type="entry name" value="RICIN_B_LECTIN"/>
    <property type="match status" value="1"/>
</dbReference>
<feature type="chain" id="PRO_5030632029" evidence="4">
    <location>
        <begin position="25"/>
        <end position="1276"/>
    </location>
</feature>
<dbReference type="AlphaFoldDB" id="A0A7Y6EXY5"/>
<evidence type="ECO:0000259" key="5">
    <source>
        <dbReference type="Pfam" id="PF00251"/>
    </source>
</evidence>
<keyword evidence="3" id="KW-0326">Glycosidase</keyword>
<dbReference type="PANTHER" id="PTHR42800:SF1">
    <property type="entry name" value="EXOINULINASE INUD (AFU_ORTHOLOGUE AFUA_5G00480)"/>
    <property type="match status" value="1"/>
</dbReference>
<dbReference type="Proteomes" id="UP000526125">
    <property type="component" value="Unassembled WGS sequence"/>
</dbReference>
<dbReference type="InterPro" id="IPR023296">
    <property type="entry name" value="Glyco_hydro_beta-prop_sf"/>
</dbReference>
<dbReference type="RefSeq" id="WP_175398911.1">
    <property type="nucleotide sequence ID" value="NZ_JABMCB010000202.1"/>
</dbReference>
<dbReference type="InterPro" id="IPR013148">
    <property type="entry name" value="Glyco_hydro_32_N"/>
</dbReference>
<dbReference type="GO" id="GO:0005987">
    <property type="term" value="P:sucrose catabolic process"/>
    <property type="evidence" value="ECO:0007669"/>
    <property type="project" value="TreeGrafter"/>
</dbReference>
<dbReference type="InterPro" id="IPR013320">
    <property type="entry name" value="ConA-like_dom_sf"/>
</dbReference>
<gene>
    <name evidence="9" type="ORF">HP552_29525</name>
</gene>
<name>A0A7Y6EXY5_9BACL</name>
<keyword evidence="2" id="KW-0378">Hydrolase</keyword>
<dbReference type="SMART" id="SM00640">
    <property type="entry name" value="Glyco_32"/>
    <property type="match status" value="1"/>
</dbReference>
<dbReference type="InterPro" id="IPR035992">
    <property type="entry name" value="Ricin_B-like_lectins"/>
</dbReference>
<dbReference type="InterPro" id="IPR010496">
    <property type="entry name" value="AL/BT2_dom"/>
</dbReference>
<evidence type="ECO:0000259" key="6">
    <source>
        <dbReference type="Pfam" id="PF06439"/>
    </source>
</evidence>
<proteinExistence type="inferred from homology"/>
<evidence type="ECO:0000313" key="9">
    <source>
        <dbReference type="EMBL" id="NUU79346.1"/>
    </source>
</evidence>
<dbReference type="CDD" id="cd00161">
    <property type="entry name" value="beta-trefoil_Ricin-like"/>
    <property type="match status" value="1"/>
</dbReference>
<dbReference type="Gene3D" id="2.60.40.1080">
    <property type="match status" value="1"/>
</dbReference>
<feature type="signal peptide" evidence="4">
    <location>
        <begin position="1"/>
        <end position="24"/>
    </location>
</feature>
<dbReference type="Pfam" id="PF08244">
    <property type="entry name" value="Glyco_hydro_32C"/>
    <property type="match status" value="1"/>
</dbReference>
<dbReference type="Gene3D" id="2.80.10.50">
    <property type="match status" value="1"/>
</dbReference>
<keyword evidence="10" id="KW-1185">Reference proteome</keyword>
<feature type="domain" description="3-keto-alpha-glucoside-1,2-lyase/3-keto-2-hydroxy-glucal hydratase" evidence="6">
    <location>
        <begin position="65"/>
        <end position="223"/>
    </location>
</feature>
<feature type="domain" description="Ricin B lectin" evidence="8">
    <location>
        <begin position="1184"/>
        <end position="1257"/>
    </location>
</feature>
<evidence type="ECO:0000259" key="8">
    <source>
        <dbReference type="Pfam" id="PF14200"/>
    </source>
</evidence>
<dbReference type="SUPFAM" id="SSF50370">
    <property type="entry name" value="Ricin B-like lectins"/>
    <property type="match status" value="1"/>
</dbReference>
<dbReference type="SUPFAM" id="SSF49899">
    <property type="entry name" value="Concanavalin A-like lectins/glucanases"/>
    <property type="match status" value="1"/>
</dbReference>
<feature type="domain" description="Glycosyl hydrolase family 32 N-terminal" evidence="5">
    <location>
        <begin position="404"/>
        <end position="717"/>
    </location>
</feature>
<accession>A0A7Y6EXY5</accession>
<feature type="domain" description="3-keto-alpha-glucoside-1,2-lyase/3-keto-2-hydroxy-glucal hydratase" evidence="6">
    <location>
        <begin position="979"/>
        <end position="1137"/>
    </location>
</feature>
<dbReference type="Pfam" id="PF14200">
    <property type="entry name" value="RicinB_lectin_2"/>
    <property type="match status" value="1"/>
</dbReference>
<evidence type="ECO:0000256" key="3">
    <source>
        <dbReference type="ARBA" id="ARBA00023295"/>
    </source>
</evidence>
<evidence type="ECO:0000256" key="4">
    <source>
        <dbReference type="SAM" id="SignalP"/>
    </source>
</evidence>
<evidence type="ECO:0000259" key="7">
    <source>
        <dbReference type="Pfam" id="PF08244"/>
    </source>
</evidence>
<dbReference type="Gene3D" id="2.60.120.560">
    <property type="entry name" value="Exo-inulinase, domain 1"/>
    <property type="match status" value="4"/>
</dbReference>
<dbReference type="SUPFAM" id="SSF75005">
    <property type="entry name" value="Arabinanase/levansucrase/invertase"/>
    <property type="match status" value="1"/>
</dbReference>
<dbReference type="Gene3D" id="2.115.10.20">
    <property type="entry name" value="Glycosyl hydrolase domain, family 43"/>
    <property type="match status" value="1"/>
</dbReference>